<organism evidence="1 2">
    <name type="scientific">Oceanidesulfovibrio marinus</name>
    <dbReference type="NCBI Taxonomy" id="370038"/>
    <lineage>
        <taxon>Bacteria</taxon>
        <taxon>Pseudomonadati</taxon>
        <taxon>Thermodesulfobacteriota</taxon>
        <taxon>Desulfovibrionia</taxon>
        <taxon>Desulfovibrionales</taxon>
        <taxon>Desulfovibrionaceae</taxon>
        <taxon>Oceanidesulfovibrio</taxon>
    </lineage>
</organism>
<dbReference type="Proteomes" id="UP000434052">
    <property type="component" value="Unassembled WGS sequence"/>
</dbReference>
<reference evidence="1 2" key="1">
    <citation type="submission" date="2018-06" db="EMBL/GenBank/DDBJ databases">
        <title>Complete genome of Desulfovibrio marinus P48SEP.</title>
        <authorList>
            <person name="Crispim J.S."/>
            <person name="Vidigal P.M.P."/>
            <person name="Silva L.C.F."/>
            <person name="Araujo L.C."/>
            <person name="Laguardia C.N."/>
            <person name="Dias R.S."/>
            <person name="Sousa M.P."/>
            <person name="Paula S.O."/>
            <person name="Silva C."/>
        </authorList>
    </citation>
    <scope>NUCLEOTIDE SEQUENCE [LARGE SCALE GENOMIC DNA]</scope>
    <source>
        <strain evidence="1 2">P48SEP</strain>
    </source>
</reference>
<gene>
    <name evidence="1" type="ORF">DQK91_12120</name>
</gene>
<name>A0A6P1ZFD6_9BACT</name>
<accession>A0A6P1ZFD6</accession>
<proteinExistence type="predicted"/>
<dbReference type="NCBIfam" id="NF033939">
    <property type="entry name" value="DESULF_POR1"/>
    <property type="match status" value="1"/>
</dbReference>
<dbReference type="EMBL" id="QMIF01000007">
    <property type="protein sequence ID" value="TVM33403.1"/>
    <property type="molecule type" value="Genomic_DNA"/>
</dbReference>
<evidence type="ECO:0000313" key="1">
    <source>
        <dbReference type="EMBL" id="TVM33403.1"/>
    </source>
</evidence>
<dbReference type="AlphaFoldDB" id="A0A6P1ZFD6"/>
<evidence type="ECO:0000313" key="2">
    <source>
        <dbReference type="Proteomes" id="UP000434052"/>
    </source>
</evidence>
<dbReference type="InterPro" id="IPR059232">
    <property type="entry name" value="Porin_put"/>
</dbReference>
<comment type="caution">
    <text evidence="1">The sequence shown here is derived from an EMBL/GenBank/DDBJ whole genome shotgun (WGS) entry which is preliminary data.</text>
</comment>
<protein>
    <submittedName>
        <fullName evidence="1">Porin</fullName>
    </submittedName>
</protein>
<sequence>MRPAQALEVSPKGEFLFAFRYLENGNIQGTGPIDQSRDDFHARQRVRVQVDFAMSEHLRGVYFIEMGETQWGRLGPVAGHGTGGALGSDGVCVETKRAYIDFDIPDTRLTFRVGIQGLENPSIGVGYVVLDADVAGVSARYAFSDSLSAAVFWARLYDLGVNNVAVKDSTGLDAMDMFGLMLPITGDGWRLTPYGMFITSGRNVFTSQALAGFPGMLSPAFAAGLSYLGTPFIEQYANDQSYLYTWWAGATAELTDLSPFRLSLEAVYGSVEAENAALTRRGFYAGAELDYQLDSMTLSLFGWYGSGEDGSWRNGSEQMPTLSTTRGFGPTSFGFVGTRLIPTLGLVSSSPAGMWGAVFALRDITFIPDLHHTVRFLYAQGTNDPDSRRIIGLTSPNLILGYKGAPMPVPPGYVTPPQTTTVPGIPLTTQDSMVEIDFDTSYRLYDNLELILETGVIGLHYGTDVWLNQDIGTPWKAALGLRYLF</sequence>